<comment type="cofactor">
    <cofactor evidence="18 19">
        <name>K(+)</name>
        <dbReference type="ChEBI" id="CHEBI:29103"/>
    </cofactor>
    <text evidence="18 19">Binds 1 potassium ion per subunit.</text>
</comment>
<keyword evidence="9 18" id="KW-0630">Potassium</keyword>
<dbReference type="PROSITE" id="PS51385">
    <property type="entry name" value="YJEF_N"/>
    <property type="match status" value="1"/>
</dbReference>
<dbReference type="HAMAP" id="MF_01966">
    <property type="entry name" value="NADHX_epimerase"/>
    <property type="match status" value="1"/>
</dbReference>
<evidence type="ECO:0000256" key="7">
    <source>
        <dbReference type="ARBA" id="ARBA00022840"/>
    </source>
</evidence>
<keyword evidence="12 17" id="KW-0456">Lyase</keyword>
<comment type="similarity">
    <text evidence="3 19">In the N-terminal section; belongs to the NnrE/AIBP family.</text>
</comment>
<comment type="function">
    <text evidence="17">Catalyzes the dehydration of the S-form of NAD(P)HX at the expense of ADP, which is converted to AMP. Together with NAD(P)HX epimerase, which catalyzes the epimerization of the S- and R-forms, the enzyme allows the repair of both epimers of NAD(P)HX, a damaged form of NAD(P)H that is a result of enzymatic or heat-dependent hydration.</text>
</comment>
<comment type="subunit">
    <text evidence="17">Homotetramer.</text>
</comment>
<dbReference type="PANTHER" id="PTHR12592">
    <property type="entry name" value="ATP-DEPENDENT (S)-NAD(P)H-HYDRATE DEHYDRATASE FAMILY MEMBER"/>
    <property type="match status" value="1"/>
</dbReference>
<evidence type="ECO:0000256" key="13">
    <source>
        <dbReference type="ARBA" id="ARBA00023268"/>
    </source>
</evidence>
<comment type="catalytic activity">
    <reaction evidence="15 17 19">
        <text>(6S)-NADHX + ADP = AMP + phosphate + NADH + H(+)</text>
        <dbReference type="Rhea" id="RHEA:32223"/>
        <dbReference type="ChEBI" id="CHEBI:15378"/>
        <dbReference type="ChEBI" id="CHEBI:43474"/>
        <dbReference type="ChEBI" id="CHEBI:57945"/>
        <dbReference type="ChEBI" id="CHEBI:64074"/>
        <dbReference type="ChEBI" id="CHEBI:456215"/>
        <dbReference type="ChEBI" id="CHEBI:456216"/>
        <dbReference type="EC" id="4.2.1.136"/>
    </reaction>
</comment>
<evidence type="ECO:0000256" key="9">
    <source>
        <dbReference type="ARBA" id="ARBA00022958"/>
    </source>
</evidence>
<feature type="domain" description="YjeF N-terminal" evidence="21">
    <location>
        <begin position="9"/>
        <end position="217"/>
    </location>
</feature>
<dbReference type="Proteomes" id="UP000655830">
    <property type="component" value="Unassembled WGS sequence"/>
</dbReference>
<keyword evidence="7 17" id="KW-0067">ATP-binding</keyword>
<dbReference type="InterPro" id="IPR000631">
    <property type="entry name" value="CARKD"/>
</dbReference>
<keyword evidence="5 18" id="KW-0479">Metal-binding</keyword>
<dbReference type="GO" id="GO:0046872">
    <property type="term" value="F:metal ion binding"/>
    <property type="evidence" value="ECO:0007669"/>
    <property type="project" value="UniProtKB-UniRule"/>
</dbReference>
<comment type="catalytic activity">
    <reaction evidence="16 17 19">
        <text>(6S)-NADPHX + ADP = AMP + phosphate + NADPH + H(+)</text>
        <dbReference type="Rhea" id="RHEA:32235"/>
        <dbReference type="ChEBI" id="CHEBI:15378"/>
        <dbReference type="ChEBI" id="CHEBI:43474"/>
        <dbReference type="ChEBI" id="CHEBI:57783"/>
        <dbReference type="ChEBI" id="CHEBI:64076"/>
        <dbReference type="ChEBI" id="CHEBI:456215"/>
        <dbReference type="ChEBI" id="CHEBI:456216"/>
        <dbReference type="EC" id="4.2.1.136"/>
    </reaction>
</comment>
<protein>
    <recommendedName>
        <fullName evidence="19">Bifunctional NAD(P)H-hydrate repair enzyme</fullName>
    </recommendedName>
    <alternativeName>
        <fullName evidence="19">Nicotinamide nucleotide repair protein</fullName>
    </alternativeName>
    <domain>
        <recommendedName>
            <fullName evidence="19">ADP-dependent (S)-NAD(P)H-hydrate dehydratase</fullName>
            <ecNumber evidence="19">4.2.1.136</ecNumber>
        </recommendedName>
        <alternativeName>
            <fullName evidence="19">ADP-dependent NAD(P)HX dehydratase</fullName>
        </alternativeName>
    </domain>
    <domain>
        <recommendedName>
            <fullName evidence="19">NAD(P)H-hydrate epimerase</fullName>
            <ecNumber evidence="19">5.1.99.6</ecNumber>
        </recommendedName>
    </domain>
</protein>
<evidence type="ECO:0000256" key="19">
    <source>
        <dbReference type="PIRNR" id="PIRNR017184"/>
    </source>
</evidence>
<comment type="similarity">
    <text evidence="18">Belongs to the NnrE/AIBP family.</text>
</comment>
<dbReference type="Gene3D" id="3.40.1190.20">
    <property type="match status" value="1"/>
</dbReference>
<comment type="caution">
    <text evidence="22">The sequence shown here is derived from an EMBL/GenBank/DDBJ whole genome shotgun (WGS) entry which is preliminary data.</text>
</comment>
<dbReference type="Pfam" id="PF03853">
    <property type="entry name" value="YjeF_N"/>
    <property type="match status" value="1"/>
</dbReference>
<sequence>MKLATKREMNQLDQDAMSQYGIPSLLLMEHAAYGVFCYLMEEHQGKSVTILCGSGNNGGDGLALARILYSFKKVQVQVVLLVEEEKLSSDGKVYYTICEKLGIPIYRYLEEMELVWELIEEAQVLVDAIFGTGLTRPITGSFYKVIEKVNASSAFKVSVDIPSGIHPDTADVLGIAVEADCTLTFQVPKVGQFLYPGIAHIGTLRVVDIGIPKELVSKMSCMHYAIDEDMAKGMLPDRPIRSNKGTYGKVLMIGGQVGMGGAICLASKAVMKVGAGLVTIAVPNALALLTQQKVTEAITLSLPERDGHLDETAATILKEHMMQYSTIGIGPGIGRSGMIQKIMEVVLESDKSIVVDADGLYALKPYLNQLKARKAPIIITPHPGEMSYLSGESIADILAHPVESARSFSERYGIIVVLKIERMIVAVPDGSIYINSRGHSAIAKGGAGDVLTGFITGLLAQNKQPVSAALLGCYLHADTACSLARLKGSYSVLPSDLIEHVGESFKGLENKH</sequence>
<evidence type="ECO:0000259" key="21">
    <source>
        <dbReference type="PROSITE" id="PS51385"/>
    </source>
</evidence>
<dbReference type="EC" id="5.1.99.6" evidence="19"/>
<evidence type="ECO:0000256" key="6">
    <source>
        <dbReference type="ARBA" id="ARBA00022741"/>
    </source>
</evidence>
<evidence type="ECO:0000256" key="3">
    <source>
        <dbReference type="ARBA" id="ARBA00006001"/>
    </source>
</evidence>
<organism evidence="22 23">
    <name type="scientific">Zhenhengia yiwuensis</name>
    <dbReference type="NCBI Taxonomy" id="2763666"/>
    <lineage>
        <taxon>Bacteria</taxon>
        <taxon>Bacillati</taxon>
        <taxon>Bacillota</taxon>
        <taxon>Clostridia</taxon>
        <taxon>Lachnospirales</taxon>
        <taxon>Lachnospiraceae</taxon>
        <taxon>Zhenhengia</taxon>
    </lineage>
</organism>
<comment type="similarity">
    <text evidence="4 19">In the C-terminal section; belongs to the NnrD/CARKD family.</text>
</comment>
<feature type="domain" description="YjeF C-terminal" evidence="20">
    <location>
        <begin position="227"/>
        <end position="508"/>
    </location>
</feature>
<dbReference type="AlphaFoldDB" id="A0A926IF20"/>
<keyword evidence="8 17" id="KW-0521">NADP</keyword>
<dbReference type="CDD" id="cd01171">
    <property type="entry name" value="YXKO-related"/>
    <property type="match status" value="1"/>
</dbReference>
<evidence type="ECO:0000256" key="16">
    <source>
        <dbReference type="ARBA" id="ARBA00049209"/>
    </source>
</evidence>
<keyword evidence="10 17" id="KW-0520">NAD</keyword>
<comment type="caution">
    <text evidence="17">Lacks conserved residue(s) required for the propagation of feature annotation.</text>
</comment>
<dbReference type="EC" id="4.2.1.136" evidence="19"/>
<feature type="binding site" evidence="18">
    <location>
        <position position="160"/>
    </location>
    <ligand>
        <name>(6S)-NADPHX</name>
        <dbReference type="ChEBI" id="CHEBI:64076"/>
    </ligand>
</feature>
<dbReference type="InterPro" id="IPR004443">
    <property type="entry name" value="YjeF_N_dom"/>
</dbReference>
<dbReference type="InterPro" id="IPR029056">
    <property type="entry name" value="Ribokinase-like"/>
</dbReference>
<evidence type="ECO:0000256" key="17">
    <source>
        <dbReference type="HAMAP-Rule" id="MF_01965"/>
    </source>
</evidence>
<comment type="similarity">
    <text evidence="17">Belongs to the NnrD/CARKD family.</text>
</comment>
<dbReference type="RefSeq" id="WP_249333309.1">
    <property type="nucleotide sequence ID" value="NZ_JACRSY010000023.1"/>
</dbReference>
<comment type="catalytic activity">
    <reaction evidence="2 18 19">
        <text>(6R)-NADPHX = (6S)-NADPHX</text>
        <dbReference type="Rhea" id="RHEA:32227"/>
        <dbReference type="ChEBI" id="CHEBI:64076"/>
        <dbReference type="ChEBI" id="CHEBI:64077"/>
        <dbReference type="EC" id="5.1.99.6"/>
    </reaction>
</comment>
<dbReference type="PROSITE" id="PS01050">
    <property type="entry name" value="YJEF_C_2"/>
    <property type="match status" value="1"/>
</dbReference>
<dbReference type="PANTHER" id="PTHR12592:SF0">
    <property type="entry name" value="ATP-DEPENDENT (S)-NAD(P)H-HYDRATE DEHYDRATASE"/>
    <property type="match status" value="1"/>
</dbReference>
<keyword evidence="6 17" id="KW-0547">Nucleotide-binding</keyword>
<dbReference type="Pfam" id="PF01256">
    <property type="entry name" value="Carb_kinase"/>
    <property type="match status" value="1"/>
</dbReference>
<feature type="binding site" evidence="18">
    <location>
        <begin position="56"/>
        <end position="60"/>
    </location>
    <ligand>
        <name>(6S)-NADPHX</name>
        <dbReference type="ChEBI" id="CHEBI:64076"/>
    </ligand>
</feature>
<feature type="binding site" evidence="18">
    <location>
        <position position="57"/>
    </location>
    <ligand>
        <name>K(+)</name>
        <dbReference type="ChEBI" id="CHEBI:29103"/>
    </ligand>
</feature>
<dbReference type="GO" id="GO:0110051">
    <property type="term" value="P:metabolite repair"/>
    <property type="evidence" value="ECO:0007669"/>
    <property type="project" value="TreeGrafter"/>
</dbReference>
<comment type="function">
    <text evidence="14 19">Bifunctional enzyme that catalyzes the epimerization of the S- and R-forms of NAD(P)HX and the dehydration of the S-form of NAD(P)HX at the expense of ADP, which is converted to AMP. This allows the repair of both epimers of NAD(P)HX, a damaged form of NAD(P)H that is a result of enzymatic or heat-dependent hydration.</text>
</comment>
<evidence type="ECO:0000256" key="2">
    <source>
        <dbReference type="ARBA" id="ARBA00000909"/>
    </source>
</evidence>
<dbReference type="GO" id="GO:0052856">
    <property type="term" value="F:NAD(P)HX epimerase activity"/>
    <property type="evidence" value="ECO:0007669"/>
    <property type="project" value="UniProtKB-UniRule"/>
</dbReference>
<feature type="binding site" evidence="18">
    <location>
        <position position="127"/>
    </location>
    <ligand>
        <name>K(+)</name>
        <dbReference type="ChEBI" id="CHEBI:29103"/>
    </ligand>
</feature>
<dbReference type="PIRSF" id="PIRSF017184">
    <property type="entry name" value="Nnr"/>
    <property type="match status" value="1"/>
</dbReference>
<feature type="binding site" evidence="17">
    <location>
        <position position="448"/>
    </location>
    <ligand>
        <name>AMP</name>
        <dbReference type="ChEBI" id="CHEBI:456215"/>
    </ligand>
</feature>
<keyword evidence="13" id="KW-0511">Multifunctional enzyme</keyword>
<dbReference type="InterPro" id="IPR030677">
    <property type="entry name" value="Nnr"/>
</dbReference>
<dbReference type="InterPro" id="IPR036652">
    <property type="entry name" value="YjeF_N_dom_sf"/>
</dbReference>
<comment type="cofactor">
    <cofactor evidence="17">
        <name>Mg(2+)</name>
        <dbReference type="ChEBI" id="CHEBI:18420"/>
    </cofactor>
</comment>
<dbReference type="SUPFAM" id="SSF53613">
    <property type="entry name" value="Ribokinase-like"/>
    <property type="match status" value="1"/>
</dbReference>
<dbReference type="InterPro" id="IPR017953">
    <property type="entry name" value="Carbohydrate_kinase_pred_CS"/>
</dbReference>
<evidence type="ECO:0000256" key="18">
    <source>
        <dbReference type="HAMAP-Rule" id="MF_01966"/>
    </source>
</evidence>
<dbReference type="Gene3D" id="3.40.50.10260">
    <property type="entry name" value="YjeF N-terminal domain"/>
    <property type="match status" value="1"/>
</dbReference>
<evidence type="ECO:0000256" key="15">
    <source>
        <dbReference type="ARBA" id="ARBA00048238"/>
    </source>
</evidence>
<gene>
    <name evidence="18" type="primary">nnrE</name>
    <name evidence="17" type="synonym">nnrD</name>
    <name evidence="22" type="ORF">H8718_13610</name>
</gene>
<proteinExistence type="inferred from homology"/>
<evidence type="ECO:0000256" key="10">
    <source>
        <dbReference type="ARBA" id="ARBA00023027"/>
    </source>
</evidence>
<evidence type="ECO:0000313" key="22">
    <source>
        <dbReference type="EMBL" id="MBC8580554.1"/>
    </source>
</evidence>
<dbReference type="GO" id="GO:0052855">
    <property type="term" value="F:ADP-dependent NAD(P)H-hydrate dehydratase activity"/>
    <property type="evidence" value="ECO:0007669"/>
    <property type="project" value="UniProtKB-UniRule"/>
</dbReference>
<name>A0A926IF20_9FIRM</name>
<feature type="binding site" evidence="18">
    <location>
        <begin position="131"/>
        <end position="137"/>
    </location>
    <ligand>
        <name>(6S)-NADPHX</name>
        <dbReference type="ChEBI" id="CHEBI:64076"/>
    </ligand>
</feature>
<feature type="binding site" evidence="17">
    <location>
        <position position="449"/>
    </location>
    <ligand>
        <name>(6S)-NADPHX</name>
        <dbReference type="ChEBI" id="CHEBI:64076"/>
    </ligand>
</feature>
<dbReference type="GO" id="GO:0046496">
    <property type="term" value="P:nicotinamide nucleotide metabolic process"/>
    <property type="evidence" value="ECO:0007669"/>
    <property type="project" value="UniProtKB-UniRule"/>
</dbReference>
<comment type="function">
    <text evidence="18">Catalyzes the epimerization of the S- and R-forms of NAD(P)HX, a damaged form of NAD(P)H that is a result of enzymatic or heat-dependent hydration. This is a prerequisite for the S-specific NAD(P)H-hydrate dehydratase to allow the repair of both epimers of NAD(P)HX.</text>
</comment>
<feature type="binding site" evidence="17">
    <location>
        <position position="332"/>
    </location>
    <ligand>
        <name>(6S)-NADPHX</name>
        <dbReference type="ChEBI" id="CHEBI:64076"/>
    </ligand>
</feature>
<accession>A0A926IF20</accession>
<dbReference type="HAMAP" id="MF_01965">
    <property type="entry name" value="NADHX_dehydratase"/>
    <property type="match status" value="1"/>
</dbReference>
<dbReference type="NCBIfam" id="TIGR00196">
    <property type="entry name" value="yjeF_cterm"/>
    <property type="match status" value="1"/>
</dbReference>
<evidence type="ECO:0000313" key="23">
    <source>
        <dbReference type="Proteomes" id="UP000655830"/>
    </source>
</evidence>
<dbReference type="EMBL" id="JACRSY010000023">
    <property type="protein sequence ID" value="MBC8580554.1"/>
    <property type="molecule type" value="Genomic_DNA"/>
</dbReference>
<dbReference type="GO" id="GO:0005524">
    <property type="term" value="F:ATP binding"/>
    <property type="evidence" value="ECO:0007669"/>
    <property type="project" value="UniProtKB-UniRule"/>
</dbReference>
<reference evidence="22" key="1">
    <citation type="submission" date="2020-08" db="EMBL/GenBank/DDBJ databases">
        <title>Genome public.</title>
        <authorList>
            <person name="Liu C."/>
            <person name="Sun Q."/>
        </authorList>
    </citation>
    <scope>NUCLEOTIDE SEQUENCE</scope>
    <source>
        <strain evidence="22">NSJ-12</strain>
    </source>
</reference>
<dbReference type="NCBIfam" id="TIGR00197">
    <property type="entry name" value="yjeF_nterm"/>
    <property type="match status" value="1"/>
</dbReference>
<feature type="binding site" evidence="17">
    <location>
        <position position="382"/>
    </location>
    <ligand>
        <name>(6S)-NADPHX</name>
        <dbReference type="ChEBI" id="CHEBI:64076"/>
    </ligand>
</feature>
<feature type="binding site" evidence="18">
    <location>
        <position position="163"/>
    </location>
    <ligand>
        <name>K(+)</name>
        <dbReference type="ChEBI" id="CHEBI:29103"/>
    </ligand>
</feature>
<comment type="catalytic activity">
    <reaction evidence="1 18 19">
        <text>(6R)-NADHX = (6S)-NADHX</text>
        <dbReference type="Rhea" id="RHEA:32215"/>
        <dbReference type="ChEBI" id="CHEBI:64074"/>
        <dbReference type="ChEBI" id="CHEBI:64075"/>
        <dbReference type="EC" id="5.1.99.6"/>
    </reaction>
</comment>
<evidence type="ECO:0000256" key="5">
    <source>
        <dbReference type="ARBA" id="ARBA00022723"/>
    </source>
</evidence>
<feature type="binding site" evidence="17">
    <location>
        <position position="262"/>
    </location>
    <ligand>
        <name>(6S)-NADPHX</name>
        <dbReference type="ChEBI" id="CHEBI:64076"/>
    </ligand>
</feature>
<evidence type="ECO:0000256" key="8">
    <source>
        <dbReference type="ARBA" id="ARBA00022857"/>
    </source>
</evidence>
<dbReference type="PROSITE" id="PS51383">
    <property type="entry name" value="YJEF_C_3"/>
    <property type="match status" value="1"/>
</dbReference>
<keyword evidence="11 18" id="KW-0413">Isomerase</keyword>
<evidence type="ECO:0000256" key="1">
    <source>
        <dbReference type="ARBA" id="ARBA00000013"/>
    </source>
</evidence>
<evidence type="ECO:0000256" key="4">
    <source>
        <dbReference type="ARBA" id="ARBA00009524"/>
    </source>
</evidence>
<keyword evidence="23" id="KW-1185">Reference proteome</keyword>
<evidence type="ECO:0000259" key="20">
    <source>
        <dbReference type="PROSITE" id="PS51383"/>
    </source>
</evidence>
<evidence type="ECO:0000256" key="14">
    <source>
        <dbReference type="ARBA" id="ARBA00025153"/>
    </source>
</evidence>
<evidence type="ECO:0000256" key="12">
    <source>
        <dbReference type="ARBA" id="ARBA00023239"/>
    </source>
</evidence>
<evidence type="ECO:0000256" key="11">
    <source>
        <dbReference type="ARBA" id="ARBA00023235"/>
    </source>
</evidence>
<dbReference type="SUPFAM" id="SSF64153">
    <property type="entry name" value="YjeF N-terminal domain-like"/>
    <property type="match status" value="1"/>
</dbReference>